<gene>
    <name evidence="1" type="primary">Necator_chrIII.g11206</name>
    <name evidence="1" type="ORF">RB195_010441</name>
</gene>
<evidence type="ECO:0000313" key="2">
    <source>
        <dbReference type="Proteomes" id="UP001303046"/>
    </source>
</evidence>
<protein>
    <recommendedName>
        <fullName evidence="3">Histone-lysine N-methyltransferase SETMAR</fullName>
    </recommendedName>
</protein>
<reference evidence="1 2" key="1">
    <citation type="submission" date="2023-08" db="EMBL/GenBank/DDBJ databases">
        <title>A Necator americanus chromosomal reference genome.</title>
        <authorList>
            <person name="Ilik V."/>
            <person name="Petrzelkova K.J."/>
            <person name="Pardy F."/>
            <person name="Fuh T."/>
            <person name="Niatou-Singa F.S."/>
            <person name="Gouil Q."/>
            <person name="Baker L."/>
            <person name="Ritchie M.E."/>
            <person name="Jex A.R."/>
            <person name="Gazzola D."/>
            <person name="Li H."/>
            <person name="Toshio Fujiwara R."/>
            <person name="Zhan B."/>
            <person name="Aroian R.V."/>
            <person name="Pafco B."/>
            <person name="Schwarz E.M."/>
        </authorList>
    </citation>
    <scope>NUCLEOTIDE SEQUENCE [LARGE SCALE GENOMIC DNA]</scope>
    <source>
        <strain evidence="1 2">Aroian</strain>
        <tissue evidence="1">Whole animal</tissue>
    </source>
</reference>
<dbReference type="EMBL" id="JAVFWL010000003">
    <property type="protein sequence ID" value="KAK6743176.1"/>
    <property type="molecule type" value="Genomic_DNA"/>
</dbReference>
<accession>A0ABR1CZ79</accession>
<dbReference type="Gene3D" id="3.30.420.10">
    <property type="entry name" value="Ribonuclease H-like superfamily/Ribonuclease H"/>
    <property type="match status" value="1"/>
</dbReference>
<evidence type="ECO:0008006" key="3">
    <source>
        <dbReference type="Google" id="ProtNLM"/>
    </source>
</evidence>
<keyword evidence="2" id="KW-1185">Reference proteome</keyword>
<dbReference type="Proteomes" id="UP001303046">
    <property type="component" value="Unassembled WGS sequence"/>
</dbReference>
<organism evidence="1 2">
    <name type="scientific">Necator americanus</name>
    <name type="common">Human hookworm</name>
    <dbReference type="NCBI Taxonomy" id="51031"/>
    <lineage>
        <taxon>Eukaryota</taxon>
        <taxon>Metazoa</taxon>
        <taxon>Ecdysozoa</taxon>
        <taxon>Nematoda</taxon>
        <taxon>Chromadorea</taxon>
        <taxon>Rhabditida</taxon>
        <taxon>Rhabditina</taxon>
        <taxon>Rhabditomorpha</taxon>
        <taxon>Strongyloidea</taxon>
        <taxon>Ancylostomatidae</taxon>
        <taxon>Bunostominae</taxon>
        <taxon>Necator</taxon>
    </lineage>
</organism>
<dbReference type="PANTHER" id="PTHR46060">
    <property type="entry name" value="MARINER MOS1 TRANSPOSASE-LIKE PROTEIN"/>
    <property type="match status" value="1"/>
</dbReference>
<dbReference type="InterPro" id="IPR001888">
    <property type="entry name" value="Transposase_1"/>
</dbReference>
<proteinExistence type="predicted"/>
<dbReference type="InterPro" id="IPR052709">
    <property type="entry name" value="Transposase-MT_Hybrid"/>
</dbReference>
<dbReference type="Pfam" id="PF01359">
    <property type="entry name" value="Transposase_1"/>
    <property type="match status" value="1"/>
</dbReference>
<dbReference type="PANTHER" id="PTHR46060:SF2">
    <property type="entry name" value="HISTONE-LYSINE N-METHYLTRANSFERASE SETMAR"/>
    <property type="match status" value="1"/>
</dbReference>
<dbReference type="InterPro" id="IPR036397">
    <property type="entry name" value="RNaseH_sf"/>
</dbReference>
<name>A0ABR1CZ79_NECAM</name>
<sequence length="133" mass="15760">MDKDEAPKHFPKPKIQPKKIIRTAWRWATGVIQYSFMKPSETITTEKYCKELDEIHRKPELLRPTLVKRKETIFVHKTLKHITKVTLLMLNELGDEAPPHPPYSLDLSPTDYHFFKHLDNCMRGKIFQTNMMN</sequence>
<comment type="caution">
    <text evidence="1">The sequence shown here is derived from an EMBL/GenBank/DDBJ whole genome shotgun (WGS) entry which is preliminary data.</text>
</comment>
<evidence type="ECO:0000313" key="1">
    <source>
        <dbReference type="EMBL" id="KAK6743176.1"/>
    </source>
</evidence>